<name>A0ACC2F6J0_DALPE</name>
<sequence length="550" mass="59989">MTHIVNDSCDRPLVSNLPQSSFRSSSQLSSSHGPGFAKVNRRDGAGGWAPVESNRYQWLEVDLGERTEITGVATQGRYGSSDWVSSFLLMFSDAGRNWRQYRQEDSIGAFAGNSNADSVVQIKLQQSVFARFLRLLPLDWNPNGRIGLRLEAYGCPYKSDVAGFDGGSCLLYSFVPKPTPNPTGKDTLSLKFKTLLNSGTLIHIEGRHDRGLTLELHRGKLLLHLGKGKSASSVPESHTVVSLGSLLDDQHWHHVALERVSGHVNFTVDKHTEQILVPADVTPSEINRVSFGGVQCHGTSEVLSRRNFQGCFENLLWNGVNVIVLARQQQHVSIVGNVTFTCAEPVSVPVTFAGAHSYLRLPGARHQQGDVGDDGVALAATGVAVSLQFRTWNKAGLLLTFDLQQQAGSLWLYLSEARVRAQIQKAGRVVVDVVTGFGLNDGQWHSVDLTARRGRLTVTADKDESLTAHASTSFSVALGNNLFFGGCPGRDNDQGCRNPFGVFQGCMRHIQVDNAAVDLVKAQQTLMGNYDGLQIDVCGFIDRSVKHLTS</sequence>
<reference evidence="1" key="1">
    <citation type="submission" date="2021-05" db="EMBL/GenBank/DDBJ databases">
        <authorList>
            <person name="Pan Q."/>
            <person name="Jouanno E."/>
            <person name="Zahm M."/>
            <person name="Klopp C."/>
            <person name="Cabau C."/>
            <person name="Louis A."/>
            <person name="Berthelot C."/>
            <person name="Parey E."/>
            <person name="Roest Crollius H."/>
            <person name="Montfort J."/>
            <person name="Robinson-Rechavi M."/>
            <person name="Bouchez O."/>
            <person name="Lampietro C."/>
            <person name="Lopez Roques C."/>
            <person name="Donnadieu C."/>
            <person name="Postlethwait J."/>
            <person name="Bobe J."/>
            <person name="Dillon D."/>
            <person name="Chandos A."/>
            <person name="von Hippel F."/>
            <person name="Guiguen Y."/>
        </authorList>
    </citation>
    <scope>NUCLEOTIDE SEQUENCE</scope>
    <source>
        <strain evidence="1">YG-Jan2019</strain>
    </source>
</reference>
<gene>
    <name evidence="1" type="ORF">DPEC_G00333730</name>
</gene>
<keyword evidence="2" id="KW-1185">Reference proteome</keyword>
<dbReference type="EMBL" id="CM055760">
    <property type="protein sequence ID" value="KAJ7986954.1"/>
    <property type="molecule type" value="Genomic_DNA"/>
</dbReference>
<accession>A0ACC2F6J0</accession>
<evidence type="ECO:0000313" key="2">
    <source>
        <dbReference type="Proteomes" id="UP001157502"/>
    </source>
</evidence>
<protein>
    <submittedName>
        <fullName evidence="1">Uncharacterized protein</fullName>
    </submittedName>
</protein>
<dbReference type="Proteomes" id="UP001157502">
    <property type="component" value="Chromosome 33"/>
</dbReference>
<organism evidence="1 2">
    <name type="scientific">Dallia pectoralis</name>
    <name type="common">Alaska blackfish</name>
    <dbReference type="NCBI Taxonomy" id="75939"/>
    <lineage>
        <taxon>Eukaryota</taxon>
        <taxon>Metazoa</taxon>
        <taxon>Chordata</taxon>
        <taxon>Craniata</taxon>
        <taxon>Vertebrata</taxon>
        <taxon>Euteleostomi</taxon>
        <taxon>Actinopterygii</taxon>
        <taxon>Neopterygii</taxon>
        <taxon>Teleostei</taxon>
        <taxon>Protacanthopterygii</taxon>
        <taxon>Esociformes</taxon>
        <taxon>Umbridae</taxon>
        <taxon>Dallia</taxon>
    </lineage>
</organism>
<proteinExistence type="predicted"/>
<evidence type="ECO:0000313" key="1">
    <source>
        <dbReference type="EMBL" id="KAJ7986954.1"/>
    </source>
</evidence>
<comment type="caution">
    <text evidence="1">The sequence shown here is derived from an EMBL/GenBank/DDBJ whole genome shotgun (WGS) entry which is preliminary data.</text>
</comment>